<dbReference type="PANTHER" id="PTHR14859">
    <property type="entry name" value="CALCOFLUOR WHITE HYPERSENSITIVE PROTEIN PRECURSOR"/>
    <property type="match status" value="1"/>
</dbReference>
<keyword evidence="1" id="KW-1133">Transmembrane helix</keyword>
<dbReference type="STRING" id="1089305.SAMN05444148_0118"/>
<feature type="domain" description="Endonuclease/exonuclease/phosphatase" evidence="2">
    <location>
        <begin position="104"/>
        <end position="329"/>
    </location>
</feature>
<evidence type="ECO:0000313" key="4">
    <source>
        <dbReference type="Proteomes" id="UP000184522"/>
    </source>
</evidence>
<accession>A0A1M5JQU2</accession>
<dbReference type="Gene3D" id="3.60.10.10">
    <property type="entry name" value="Endonuclease/exonuclease/phosphatase"/>
    <property type="match status" value="1"/>
</dbReference>
<evidence type="ECO:0000256" key="1">
    <source>
        <dbReference type="SAM" id="Phobius"/>
    </source>
</evidence>
<dbReference type="PANTHER" id="PTHR14859:SF15">
    <property type="entry name" value="ENDONUCLEASE_EXONUCLEASE_PHOSPHATASE DOMAIN-CONTAINING PROTEIN"/>
    <property type="match status" value="1"/>
</dbReference>
<dbReference type="GO" id="GO:0016020">
    <property type="term" value="C:membrane"/>
    <property type="evidence" value="ECO:0007669"/>
    <property type="project" value="GOC"/>
</dbReference>
<reference evidence="4" key="1">
    <citation type="submission" date="2016-11" db="EMBL/GenBank/DDBJ databases">
        <authorList>
            <person name="Varghese N."/>
            <person name="Submissions S."/>
        </authorList>
    </citation>
    <scope>NUCLEOTIDE SEQUENCE [LARGE SCALE GENOMIC DNA]</scope>
    <source>
        <strain evidence="4">DSM 25330</strain>
    </source>
</reference>
<dbReference type="Pfam" id="PF03372">
    <property type="entry name" value="Exo_endo_phos"/>
    <property type="match status" value="1"/>
</dbReference>
<dbReference type="GO" id="GO:0006506">
    <property type="term" value="P:GPI anchor biosynthetic process"/>
    <property type="evidence" value="ECO:0007669"/>
    <property type="project" value="TreeGrafter"/>
</dbReference>
<feature type="transmembrane region" description="Helical" evidence="1">
    <location>
        <begin position="37"/>
        <end position="61"/>
    </location>
</feature>
<keyword evidence="3" id="KW-0378">Hydrolase</keyword>
<dbReference type="RefSeq" id="WP_073081613.1">
    <property type="nucleotide sequence ID" value="NZ_FQWS01000001.1"/>
</dbReference>
<keyword evidence="3" id="KW-0255">Endonuclease</keyword>
<protein>
    <submittedName>
        <fullName evidence="3">Metal-dependent hydrolase, endonuclease/exonuclease/phosphatase family</fullName>
    </submittedName>
</protein>
<sequence>MKKLKFIDKLIFFVNSLVAFLLLVSYILPYIPPKSFSLLSVLSLAVPILIVLNILFFLYWLLNAKKQLMISLVVLVIGFNYITSIYKFTGSKTVEDTSNFSVMNYNVRLFNVFNWLPSKTVEADILKFVKSESPSIISFQEYRKSENFTLEGYEKFEYVFGDKVKSGQAIFSKFPIVNSGSIAFPNTSNNAIFVDVVKQKDTVRIYNLHLQSSKVSTKVSELQKEGSEQLTKRIGEVFKMQQTQAELVLKHRDKCPYKTIITGDFNNTAYSYIYDKIKGDFQDAFKVAGNGFGKTFDFNIIPLRIDFILVDDAFTVNGFKNYDVKLSDHYPIKAVLK</sequence>
<dbReference type="InterPro" id="IPR051916">
    <property type="entry name" value="GPI-anchor_lipid_remodeler"/>
</dbReference>
<dbReference type="InterPro" id="IPR036691">
    <property type="entry name" value="Endo/exonu/phosph_ase_sf"/>
</dbReference>
<keyword evidence="1" id="KW-0472">Membrane</keyword>
<evidence type="ECO:0000259" key="2">
    <source>
        <dbReference type="Pfam" id="PF03372"/>
    </source>
</evidence>
<keyword evidence="3" id="KW-0540">Nuclease</keyword>
<keyword evidence="3" id="KW-0269">Exonuclease</keyword>
<dbReference type="CDD" id="cd09084">
    <property type="entry name" value="EEP-2"/>
    <property type="match status" value="1"/>
</dbReference>
<organism evidence="3 4">
    <name type="scientific">Winogradskyella jejuensis</name>
    <dbReference type="NCBI Taxonomy" id="1089305"/>
    <lineage>
        <taxon>Bacteria</taxon>
        <taxon>Pseudomonadati</taxon>
        <taxon>Bacteroidota</taxon>
        <taxon>Flavobacteriia</taxon>
        <taxon>Flavobacteriales</taxon>
        <taxon>Flavobacteriaceae</taxon>
        <taxon>Winogradskyella</taxon>
    </lineage>
</organism>
<dbReference type="EMBL" id="FQWS01000001">
    <property type="protein sequence ID" value="SHG42888.1"/>
    <property type="molecule type" value="Genomic_DNA"/>
</dbReference>
<evidence type="ECO:0000313" key="3">
    <source>
        <dbReference type="EMBL" id="SHG42888.1"/>
    </source>
</evidence>
<dbReference type="InterPro" id="IPR005135">
    <property type="entry name" value="Endo/exonuclease/phosphatase"/>
</dbReference>
<name>A0A1M5JQU2_9FLAO</name>
<gene>
    <name evidence="3" type="ORF">SAMN05444148_0118</name>
</gene>
<feature type="transmembrane region" description="Helical" evidence="1">
    <location>
        <begin position="68"/>
        <end position="86"/>
    </location>
</feature>
<keyword evidence="4" id="KW-1185">Reference proteome</keyword>
<dbReference type="GO" id="GO:0004527">
    <property type="term" value="F:exonuclease activity"/>
    <property type="evidence" value="ECO:0007669"/>
    <property type="project" value="UniProtKB-KW"/>
</dbReference>
<dbReference type="OrthoDB" id="635146at2"/>
<dbReference type="Proteomes" id="UP000184522">
    <property type="component" value="Unassembled WGS sequence"/>
</dbReference>
<proteinExistence type="predicted"/>
<keyword evidence="1" id="KW-0812">Transmembrane</keyword>
<dbReference type="SUPFAM" id="SSF56219">
    <property type="entry name" value="DNase I-like"/>
    <property type="match status" value="1"/>
</dbReference>
<feature type="transmembrane region" description="Helical" evidence="1">
    <location>
        <begin position="12"/>
        <end position="31"/>
    </location>
</feature>
<dbReference type="AlphaFoldDB" id="A0A1M5JQU2"/>
<dbReference type="GO" id="GO:0004519">
    <property type="term" value="F:endonuclease activity"/>
    <property type="evidence" value="ECO:0007669"/>
    <property type="project" value="UniProtKB-KW"/>
</dbReference>